<dbReference type="EMBL" id="JAKNJB010000020">
    <property type="protein sequence ID" value="MCG4527774.1"/>
    <property type="molecule type" value="Genomic_DNA"/>
</dbReference>
<protein>
    <submittedName>
        <fullName evidence="1">Uncharacterized protein</fullName>
    </submittedName>
</protein>
<proteinExistence type="predicted"/>
<dbReference type="Proteomes" id="UP001200313">
    <property type="component" value="Unassembled WGS sequence"/>
</dbReference>
<keyword evidence="2" id="KW-1185">Reference proteome</keyword>
<gene>
    <name evidence="1" type="ORF">L0P79_11970</name>
</gene>
<accession>A0ABS9MBP2</accession>
<reference evidence="1 2" key="1">
    <citation type="submission" date="2022-01" db="EMBL/GenBank/DDBJ databases">
        <title>Collection of gut derived symbiotic bacterial strains cultured from healthy donors.</title>
        <authorList>
            <person name="Lin H."/>
            <person name="Kohout C."/>
            <person name="Waligurski E."/>
            <person name="Pamer E.G."/>
        </authorList>
    </citation>
    <scope>NUCLEOTIDE SEQUENCE [LARGE SCALE GENOMIC DNA]</scope>
    <source>
        <strain evidence="1 2">DFI.3.7</strain>
    </source>
</reference>
<comment type="caution">
    <text evidence="1">The sequence shown here is derived from an EMBL/GenBank/DDBJ whole genome shotgun (WGS) entry which is preliminary data.</text>
</comment>
<evidence type="ECO:0000313" key="2">
    <source>
        <dbReference type="Proteomes" id="UP001200313"/>
    </source>
</evidence>
<sequence>MAKIINLTPHALSFIGEDDKVIITVPASGTVARAASSRSCVGSVEVDGASIPVNATSFGEVVGLPDPQPGTILVVSSLTAQAARGRDDVYIVDDAVRDADGRIIGCRAIARV</sequence>
<dbReference type="RefSeq" id="WP_238074366.1">
    <property type="nucleotide sequence ID" value="NZ_JAKNJB010000020.1"/>
</dbReference>
<organism evidence="1 2">
    <name type="scientific">Intestinimonas massiliensis</name>
    <name type="common">ex Afouda et al. 2020</name>
    <dbReference type="NCBI Taxonomy" id="1673721"/>
    <lineage>
        <taxon>Bacteria</taxon>
        <taxon>Bacillati</taxon>
        <taxon>Bacillota</taxon>
        <taxon>Clostridia</taxon>
        <taxon>Eubacteriales</taxon>
        <taxon>Intestinimonas</taxon>
    </lineage>
</organism>
<name>A0ABS9MBP2_9FIRM</name>
<evidence type="ECO:0000313" key="1">
    <source>
        <dbReference type="EMBL" id="MCG4527774.1"/>
    </source>
</evidence>